<dbReference type="Pfam" id="PF00505">
    <property type="entry name" value="HMG_box"/>
    <property type="match status" value="1"/>
</dbReference>
<dbReference type="SUPFAM" id="SSF47095">
    <property type="entry name" value="HMG-box"/>
    <property type="match status" value="1"/>
</dbReference>
<dbReference type="CDD" id="cd01389">
    <property type="entry name" value="HMG-box_ROX1-like"/>
    <property type="match status" value="1"/>
</dbReference>
<evidence type="ECO:0000259" key="5">
    <source>
        <dbReference type="PROSITE" id="PS50118"/>
    </source>
</evidence>
<accession>A0ABR2ZYT4</accession>
<reference evidence="6 7" key="1">
    <citation type="submission" date="2024-05" db="EMBL/GenBank/DDBJ databases">
        <title>A draft genome resource for the thread blight pathogen Marasmius tenuissimus strain MS-2.</title>
        <authorList>
            <person name="Yulfo-Soto G.E."/>
            <person name="Baruah I.K."/>
            <person name="Amoako-Attah I."/>
            <person name="Bukari Y."/>
            <person name="Meinhardt L.W."/>
            <person name="Bailey B.A."/>
            <person name="Cohen S.P."/>
        </authorList>
    </citation>
    <scope>NUCLEOTIDE SEQUENCE [LARGE SCALE GENOMIC DNA]</scope>
    <source>
        <strain evidence="6 7">MS-2</strain>
    </source>
</reference>
<feature type="compositionally biased region" description="Polar residues" evidence="4">
    <location>
        <begin position="217"/>
        <end position="226"/>
    </location>
</feature>
<comment type="caution">
    <text evidence="6">The sequence shown here is derived from an EMBL/GenBank/DDBJ whole genome shotgun (WGS) entry which is preliminary data.</text>
</comment>
<dbReference type="InterPro" id="IPR051356">
    <property type="entry name" value="SOX/SOX-like_TF"/>
</dbReference>
<gene>
    <name evidence="6" type="ORF">AAF712_007085</name>
</gene>
<evidence type="ECO:0000256" key="3">
    <source>
        <dbReference type="PROSITE-ProRule" id="PRU00267"/>
    </source>
</evidence>
<evidence type="ECO:0000256" key="4">
    <source>
        <dbReference type="SAM" id="MobiDB-lite"/>
    </source>
</evidence>
<evidence type="ECO:0000313" key="7">
    <source>
        <dbReference type="Proteomes" id="UP001437256"/>
    </source>
</evidence>
<feature type="region of interest" description="Disordered" evidence="4">
    <location>
        <begin position="416"/>
        <end position="438"/>
    </location>
</feature>
<evidence type="ECO:0000256" key="2">
    <source>
        <dbReference type="ARBA" id="ARBA00023242"/>
    </source>
</evidence>
<feature type="domain" description="HMG box" evidence="5">
    <location>
        <begin position="77"/>
        <end position="146"/>
    </location>
</feature>
<dbReference type="SMART" id="SM00398">
    <property type="entry name" value="HMG"/>
    <property type="match status" value="1"/>
</dbReference>
<keyword evidence="1 3" id="KW-0238">DNA-binding</keyword>
<keyword evidence="7" id="KW-1185">Reference proteome</keyword>
<dbReference type="Gene3D" id="1.10.30.10">
    <property type="entry name" value="High mobility group box domain"/>
    <property type="match status" value="1"/>
</dbReference>
<dbReference type="InterPro" id="IPR036910">
    <property type="entry name" value="HMG_box_dom_sf"/>
</dbReference>
<evidence type="ECO:0000256" key="1">
    <source>
        <dbReference type="ARBA" id="ARBA00023125"/>
    </source>
</evidence>
<protein>
    <recommendedName>
        <fullName evidence="5">HMG box domain-containing protein</fullName>
    </recommendedName>
</protein>
<keyword evidence="2 3" id="KW-0539">Nucleus</keyword>
<feature type="compositionally biased region" description="Low complexity" evidence="4">
    <location>
        <begin position="239"/>
        <end position="262"/>
    </location>
</feature>
<feature type="DNA-binding region" description="HMG box" evidence="3">
    <location>
        <begin position="77"/>
        <end position="146"/>
    </location>
</feature>
<name>A0ABR2ZYT4_9AGAR</name>
<feature type="region of interest" description="Disordered" evidence="4">
    <location>
        <begin position="217"/>
        <end position="293"/>
    </location>
</feature>
<feature type="region of interest" description="Disordered" evidence="4">
    <location>
        <begin position="1"/>
        <end position="80"/>
    </location>
</feature>
<dbReference type="PANTHER" id="PTHR45789:SF2">
    <property type="entry name" value="FI18025P1"/>
    <property type="match status" value="1"/>
</dbReference>
<dbReference type="PROSITE" id="PS50118">
    <property type="entry name" value="HMG_BOX_2"/>
    <property type="match status" value="1"/>
</dbReference>
<evidence type="ECO:0000313" key="6">
    <source>
        <dbReference type="EMBL" id="KAL0065958.1"/>
    </source>
</evidence>
<dbReference type="Proteomes" id="UP001437256">
    <property type="component" value="Unassembled WGS sequence"/>
</dbReference>
<sequence>MPAERSRGARRSGADGNQLVWTMPVEPAPPSGISFATNVTPITFNEPMTDKEPTFVVDDPSSPRRPTHSKKKPENHIPRPPNAFILFRSSFIKSQHVSTEVETNHSTLSKIIGLTWQNLPDDERQVWHSKAKQALDDHKRKFPQYAFRPLHSKGKGGTEKRKVREVGPKDLKRCAKIAELLVEGKKGQELDAAIQEFDKYHVPEIVTRFEAPITEESFQYQRSSSADIDGEEDTQTRFSSPIPRRSRSPSKAISRPSSSCSISRRRKRSKSPCDLPPLVDRPEYMDAPQDGTNASFITTIDDPYSFSPESNPSFDINTLPLSHSLSPTCSNYPAPLGSDSVLPHDSFSNGMVMFDEGSSSIHQRKPSLSINTSLASVESVPSGMQSWTNNISPLSSSTDNLPIPLMQYTDSQSYPPYDPYHSYSGQQTPQLSHSPSLSAASSYEDLSSMYQSDGVSRQHVPPSPACASNTYANDFSVFVHGQDTVETDLLGNFGPVSMPTSPIVDDDFTLMKVKSQTQSLFQPSTFDLDFPFGFVGTIHAY</sequence>
<proteinExistence type="predicted"/>
<feature type="compositionally biased region" description="Polar residues" evidence="4">
    <location>
        <begin position="34"/>
        <end position="43"/>
    </location>
</feature>
<organism evidence="6 7">
    <name type="scientific">Marasmius tenuissimus</name>
    <dbReference type="NCBI Taxonomy" id="585030"/>
    <lineage>
        <taxon>Eukaryota</taxon>
        <taxon>Fungi</taxon>
        <taxon>Dikarya</taxon>
        <taxon>Basidiomycota</taxon>
        <taxon>Agaricomycotina</taxon>
        <taxon>Agaricomycetes</taxon>
        <taxon>Agaricomycetidae</taxon>
        <taxon>Agaricales</taxon>
        <taxon>Marasmiineae</taxon>
        <taxon>Marasmiaceae</taxon>
        <taxon>Marasmius</taxon>
    </lineage>
</organism>
<dbReference type="InterPro" id="IPR009071">
    <property type="entry name" value="HMG_box_dom"/>
</dbReference>
<dbReference type="EMBL" id="JBBXMP010000041">
    <property type="protein sequence ID" value="KAL0065958.1"/>
    <property type="molecule type" value="Genomic_DNA"/>
</dbReference>
<dbReference type="PANTHER" id="PTHR45789">
    <property type="entry name" value="FI18025P1"/>
    <property type="match status" value="1"/>
</dbReference>